<reference evidence="1 2" key="1">
    <citation type="journal article" date="2014" name="Genome Biol. Evol.">
        <title>The genome of the myxosporean Thelohanellus kitauei shows adaptations to nutrient acquisition within its fish host.</title>
        <authorList>
            <person name="Yang Y."/>
            <person name="Xiong J."/>
            <person name="Zhou Z."/>
            <person name="Huo F."/>
            <person name="Miao W."/>
            <person name="Ran C."/>
            <person name="Liu Y."/>
            <person name="Zhang J."/>
            <person name="Feng J."/>
            <person name="Wang M."/>
            <person name="Wang M."/>
            <person name="Wang L."/>
            <person name="Yao B."/>
        </authorList>
    </citation>
    <scope>NUCLEOTIDE SEQUENCE [LARGE SCALE GENOMIC DNA]</scope>
    <source>
        <strain evidence="1">Wuqing</strain>
    </source>
</reference>
<organism evidence="1 2">
    <name type="scientific">Thelohanellus kitauei</name>
    <name type="common">Myxosporean</name>
    <dbReference type="NCBI Taxonomy" id="669202"/>
    <lineage>
        <taxon>Eukaryota</taxon>
        <taxon>Metazoa</taxon>
        <taxon>Cnidaria</taxon>
        <taxon>Myxozoa</taxon>
        <taxon>Myxosporea</taxon>
        <taxon>Bivalvulida</taxon>
        <taxon>Platysporina</taxon>
        <taxon>Myxobolidae</taxon>
        <taxon>Thelohanellus</taxon>
    </lineage>
</organism>
<sequence length="486" mass="55879">MQVSRLPESFKVFIDAQICLRHNKISYSFCQKVLFWVHDIEHSLLTGGNVTVEFYFGDHTDEEPRLKQTIEFRDLQKSDISHFWNVANTRELTSSDWKTVTTVLMIGKQVMSSTVTNKVGLHLKSHFLFGDTKLTMASASCCMMSKYSEIIIHPPPFTKCPIAFNLHPNTEEPVYILFFNVFAEKVHNYVSLEIYESCRVAGRIRIGHHGSNVQHKYVLPLTDNLRMRYGIQALIMGSRLNKTYTRVIAYDKENITITYRLFKYSDSNEVIVSAFRFKNHAFLFLDVFLFEIRDNTHFNQPHLRIVGQTQIFLVNENYSDERVINTPGFGFQILASKPSKNSANISTCIPNKSSDSCELDRRVFNPGERLVYKAVNYTHGIFFLYFQLEGAITPKSFLANQNSTFFSSFYQNQSGMMVPFKSLRLNMESICFDDPSSVAAADGKINAVFRDRDFTCVGFNEVINNRKLGNKNVHPNHHVSETKSII</sequence>
<protein>
    <submittedName>
        <fullName evidence="1">Uncharacterized protein</fullName>
    </submittedName>
</protein>
<dbReference type="Proteomes" id="UP000031668">
    <property type="component" value="Unassembled WGS sequence"/>
</dbReference>
<keyword evidence="2" id="KW-1185">Reference proteome</keyword>
<gene>
    <name evidence="1" type="ORF">RF11_01973</name>
</gene>
<dbReference type="EMBL" id="JWZT01002990">
    <property type="protein sequence ID" value="KII67972.1"/>
    <property type="molecule type" value="Genomic_DNA"/>
</dbReference>
<proteinExistence type="predicted"/>
<name>A0A0C2N264_THEKT</name>
<evidence type="ECO:0000313" key="2">
    <source>
        <dbReference type="Proteomes" id="UP000031668"/>
    </source>
</evidence>
<comment type="caution">
    <text evidence="1">The sequence shown here is derived from an EMBL/GenBank/DDBJ whole genome shotgun (WGS) entry which is preliminary data.</text>
</comment>
<evidence type="ECO:0000313" key="1">
    <source>
        <dbReference type="EMBL" id="KII67972.1"/>
    </source>
</evidence>
<dbReference type="AlphaFoldDB" id="A0A0C2N264"/>
<accession>A0A0C2N264</accession>